<organism evidence="1 2">
    <name type="scientific">Roseburia intestinalis</name>
    <dbReference type="NCBI Taxonomy" id="166486"/>
    <lineage>
        <taxon>Bacteria</taxon>
        <taxon>Bacillati</taxon>
        <taxon>Bacillota</taxon>
        <taxon>Clostridia</taxon>
        <taxon>Lachnospirales</taxon>
        <taxon>Lachnospiraceae</taxon>
        <taxon>Roseburia</taxon>
    </lineage>
</organism>
<sequence length="60" mass="6728">MRERGRKNRTSATMLAGWKKAVVLTLALIMCISSIVVPQPEEVSAKQATYIDYFGEDQPK</sequence>
<feature type="non-terminal residue" evidence="1">
    <location>
        <position position="60"/>
    </location>
</feature>
<evidence type="ECO:0000313" key="2">
    <source>
        <dbReference type="Proteomes" id="UP000478483"/>
    </source>
</evidence>
<dbReference type="EMBL" id="WNAJ01000002">
    <property type="protein sequence ID" value="MTR84097.1"/>
    <property type="molecule type" value="Genomic_DNA"/>
</dbReference>
<dbReference type="Proteomes" id="UP000478483">
    <property type="component" value="Unassembled WGS sequence"/>
</dbReference>
<proteinExistence type="predicted"/>
<comment type="caution">
    <text evidence="1">The sequence shown here is derived from an EMBL/GenBank/DDBJ whole genome shotgun (WGS) entry which is preliminary data.</text>
</comment>
<protein>
    <submittedName>
        <fullName evidence="1">Uncharacterized protein</fullName>
    </submittedName>
</protein>
<gene>
    <name evidence="1" type="ORF">GMD50_03310</name>
</gene>
<evidence type="ECO:0000313" key="1">
    <source>
        <dbReference type="EMBL" id="MTR84097.1"/>
    </source>
</evidence>
<reference evidence="1 2" key="1">
    <citation type="journal article" date="2019" name="Nat. Med.">
        <title>A library of human gut bacterial isolates paired with longitudinal multiomics data enables mechanistic microbiome research.</title>
        <authorList>
            <person name="Poyet M."/>
            <person name="Groussin M."/>
            <person name="Gibbons S.M."/>
            <person name="Avila-Pacheco J."/>
            <person name="Jiang X."/>
            <person name="Kearney S.M."/>
            <person name="Perrotta A.R."/>
            <person name="Berdy B."/>
            <person name="Zhao S."/>
            <person name="Lieberman T.D."/>
            <person name="Swanson P.K."/>
            <person name="Smith M."/>
            <person name="Roesemann S."/>
            <person name="Alexander J.E."/>
            <person name="Rich S.A."/>
            <person name="Livny J."/>
            <person name="Vlamakis H."/>
            <person name="Clish C."/>
            <person name="Bullock K."/>
            <person name="Deik A."/>
            <person name="Scott J."/>
            <person name="Pierce K.A."/>
            <person name="Xavier R.J."/>
            <person name="Alm E.J."/>
        </authorList>
    </citation>
    <scope>NUCLEOTIDE SEQUENCE [LARGE SCALE GENOMIC DNA]</scope>
    <source>
        <strain evidence="1 2">BIOML-A1</strain>
    </source>
</reference>
<dbReference type="AlphaFoldDB" id="A0A6L6L258"/>
<accession>A0A6L6L258</accession>
<name>A0A6L6L258_9FIRM</name>